<sequence>MVDAWEVVAQGPASALDFLEIGSALSGDNFANRGDVTIEYVEGTDQITVEMQRFGSYASTDQRDENFARIEGWAYDQSSPSIPTADMAAIACWAPETSGCHVSVYYDGQSQPVRAGANFRVQIPVGWPGDLSVETEDNLADGPTTYPDRSDVRILGARGNVDVLLDSGNVDIRLDPDIPHYAGCSDSQACEEHFGVAPDPNEEEPFACGCDTPTNIAVENRAGQSSNVTVDVATADNWYTVQLENRGDFSAQSDFICDAAIECAAFDDCAIDPDYAATDNEERAEINFPGVNTIEGTGIRIVATSEQCSFVPYTEGPEDFEADPMPEQKRGQLDVCVGCL</sequence>
<proteinExistence type="predicted"/>
<accession>A6FZC6</accession>
<reference evidence="1 2" key="1">
    <citation type="submission" date="2007-06" db="EMBL/GenBank/DDBJ databases">
        <authorList>
            <person name="Shimkets L."/>
            <person name="Ferriera S."/>
            <person name="Johnson J."/>
            <person name="Kravitz S."/>
            <person name="Beeson K."/>
            <person name="Sutton G."/>
            <person name="Rogers Y.-H."/>
            <person name="Friedman R."/>
            <person name="Frazier M."/>
            <person name="Venter J.C."/>
        </authorList>
    </citation>
    <scope>NUCLEOTIDE SEQUENCE [LARGE SCALE GENOMIC DNA]</scope>
    <source>
        <strain evidence="1 2">SIR-1</strain>
    </source>
</reference>
<evidence type="ECO:0000313" key="2">
    <source>
        <dbReference type="Proteomes" id="UP000005801"/>
    </source>
</evidence>
<keyword evidence="2" id="KW-1185">Reference proteome</keyword>
<organism evidence="1 2">
    <name type="scientific">Plesiocystis pacifica SIR-1</name>
    <dbReference type="NCBI Taxonomy" id="391625"/>
    <lineage>
        <taxon>Bacteria</taxon>
        <taxon>Pseudomonadati</taxon>
        <taxon>Myxococcota</taxon>
        <taxon>Polyangia</taxon>
        <taxon>Nannocystales</taxon>
        <taxon>Nannocystaceae</taxon>
        <taxon>Plesiocystis</taxon>
    </lineage>
</organism>
<protein>
    <submittedName>
        <fullName evidence="1">Uncharacterized protein</fullName>
    </submittedName>
</protein>
<gene>
    <name evidence="1" type="ORF">PPSIR1_25561</name>
</gene>
<dbReference type="STRING" id="391625.PPSIR1_25561"/>
<evidence type="ECO:0000313" key="1">
    <source>
        <dbReference type="EMBL" id="EDM81010.1"/>
    </source>
</evidence>
<dbReference type="Proteomes" id="UP000005801">
    <property type="component" value="Unassembled WGS sequence"/>
</dbReference>
<name>A6FZC6_9BACT</name>
<comment type="caution">
    <text evidence="1">The sequence shown here is derived from an EMBL/GenBank/DDBJ whole genome shotgun (WGS) entry which is preliminary data.</text>
</comment>
<dbReference type="AlphaFoldDB" id="A6FZC6"/>
<dbReference type="EMBL" id="ABCS01000006">
    <property type="protein sequence ID" value="EDM81010.1"/>
    <property type="molecule type" value="Genomic_DNA"/>
</dbReference>